<dbReference type="AlphaFoldDB" id="A0A914GQX5"/>
<dbReference type="GO" id="GO:0004748">
    <property type="term" value="F:ribonucleoside-diphosphate reductase activity, thioredoxin disulfide as acceptor"/>
    <property type="evidence" value="ECO:0007669"/>
    <property type="project" value="TreeGrafter"/>
</dbReference>
<sequence length="446" mass="49826">MQAAPFHKIDRDSGNAVTSALAFFEIPDTDVSLSHSSTVEYLTLNPVNITPYHFKIHASSDYIDLSKCYVFTELRIRKEQGGVMKNLVAADDVSVCQMIGHTLWKNCRMSINGTQVFEGNDLMAYKSVMDYELTYPESVKASYLNVAGYYVDAEDFQLAGNGYNARRALFEESRTAQFIARLDVDPCNQPRYIVNQCEVDIELLPHSSQFVLLAPNAPTTPAEDVRQYHLEMISCKLYVKKAEVMDSLALDISKKLELRPARYPLRKTSMKALFISENRTEFTANLWYDQVPRRIVLGLVSNESYVGSASTSPFNFLPFDVRDISISASGRTHPTAPYSLDFPGGRYARAYHDTMEAVGYAGSLDSNGISMRRYGKGGHCFFVFNLTPSAASSTDTFDLIRKGTTAIRLSFNSPVPTRGIVLIAMAEIDALLMLDRNRTVATDVQV</sequence>
<dbReference type="GO" id="GO:0009263">
    <property type="term" value="P:deoxyribonucleotide biosynthetic process"/>
    <property type="evidence" value="ECO:0007669"/>
    <property type="project" value="InterPro"/>
</dbReference>
<dbReference type="GO" id="GO:0005829">
    <property type="term" value="C:cytosol"/>
    <property type="evidence" value="ECO:0007669"/>
    <property type="project" value="TreeGrafter"/>
</dbReference>
<keyword evidence="1" id="KW-1185">Reference proteome</keyword>
<proteinExistence type="predicted"/>
<dbReference type="PANTHER" id="PTHR23409:SF21">
    <property type="entry name" value="CAPSID PROTEIN"/>
    <property type="match status" value="1"/>
</dbReference>
<dbReference type="InterPro" id="IPR000358">
    <property type="entry name" value="RNR_small_fam"/>
</dbReference>
<evidence type="ECO:0000313" key="2">
    <source>
        <dbReference type="WBParaSite" id="Gr19_v10_g10572.t1"/>
    </source>
</evidence>
<reference evidence="2" key="1">
    <citation type="submission" date="2022-11" db="UniProtKB">
        <authorList>
            <consortium name="WormBaseParasite"/>
        </authorList>
    </citation>
    <scope>IDENTIFICATION</scope>
</reference>
<evidence type="ECO:0000313" key="1">
    <source>
        <dbReference type="Proteomes" id="UP000887572"/>
    </source>
</evidence>
<name>A0A914GQX5_GLORO</name>
<protein>
    <submittedName>
        <fullName evidence="2">Major capsid protein N-terminal domain-containing protein</fullName>
    </submittedName>
</protein>
<dbReference type="WBParaSite" id="Gr19_v10_g10572.t1">
    <property type="protein sequence ID" value="Gr19_v10_g10572.t1"/>
    <property type="gene ID" value="Gr19_v10_g10572"/>
</dbReference>
<organism evidence="1 2">
    <name type="scientific">Globodera rostochiensis</name>
    <name type="common">Golden nematode worm</name>
    <name type="synonym">Heterodera rostochiensis</name>
    <dbReference type="NCBI Taxonomy" id="31243"/>
    <lineage>
        <taxon>Eukaryota</taxon>
        <taxon>Metazoa</taxon>
        <taxon>Ecdysozoa</taxon>
        <taxon>Nematoda</taxon>
        <taxon>Chromadorea</taxon>
        <taxon>Rhabditida</taxon>
        <taxon>Tylenchina</taxon>
        <taxon>Tylenchomorpha</taxon>
        <taxon>Tylenchoidea</taxon>
        <taxon>Heteroderidae</taxon>
        <taxon>Heteroderinae</taxon>
        <taxon>Globodera</taxon>
    </lineage>
</organism>
<dbReference type="PANTHER" id="PTHR23409">
    <property type="entry name" value="RIBONUCLEOSIDE-DIPHOSPHATE REDUCTASE SMALL CHAIN"/>
    <property type="match status" value="1"/>
</dbReference>
<accession>A0A914GQX5</accession>
<dbReference type="Proteomes" id="UP000887572">
    <property type="component" value="Unplaced"/>
</dbReference>